<evidence type="ECO:0000259" key="2">
    <source>
        <dbReference type="SMART" id="SM01136"/>
    </source>
</evidence>
<organism evidence="3 4">
    <name type="scientific">Amphilophus citrinellus</name>
    <name type="common">Midas cichlid</name>
    <name type="synonym">Cichlasoma citrinellum</name>
    <dbReference type="NCBI Taxonomy" id="61819"/>
    <lineage>
        <taxon>Eukaryota</taxon>
        <taxon>Metazoa</taxon>
        <taxon>Chordata</taxon>
        <taxon>Craniata</taxon>
        <taxon>Vertebrata</taxon>
        <taxon>Euteleostomi</taxon>
        <taxon>Actinopterygii</taxon>
        <taxon>Neopterygii</taxon>
        <taxon>Teleostei</taxon>
        <taxon>Neoteleostei</taxon>
        <taxon>Acanthomorphata</taxon>
        <taxon>Ovalentaria</taxon>
        <taxon>Cichlomorphae</taxon>
        <taxon>Cichliformes</taxon>
        <taxon>Cichlidae</taxon>
        <taxon>New World cichlids</taxon>
        <taxon>Cichlasomatinae</taxon>
        <taxon>Heroini</taxon>
        <taxon>Amphilophus</taxon>
    </lineage>
</organism>
<dbReference type="SMART" id="SM01136">
    <property type="entry name" value="DKCLD"/>
    <property type="match status" value="1"/>
</dbReference>
<feature type="compositionally biased region" description="Acidic residues" evidence="1">
    <location>
        <begin position="120"/>
        <end position="131"/>
    </location>
</feature>
<dbReference type="Proteomes" id="UP000261340">
    <property type="component" value="Unplaced"/>
</dbReference>
<feature type="compositionally biased region" description="Basic residues" evidence="1">
    <location>
        <begin position="105"/>
        <end position="114"/>
    </location>
</feature>
<name>A0A3Q0T309_AMPCI</name>
<dbReference type="GO" id="GO:0031120">
    <property type="term" value="P:snRNA pseudouridine synthesis"/>
    <property type="evidence" value="ECO:0007669"/>
    <property type="project" value="TreeGrafter"/>
</dbReference>
<dbReference type="Pfam" id="PF08068">
    <property type="entry name" value="DKCLD"/>
    <property type="match status" value="1"/>
</dbReference>
<reference evidence="3" key="2">
    <citation type="submission" date="2025-09" db="UniProtKB">
        <authorList>
            <consortium name="Ensembl"/>
        </authorList>
    </citation>
    <scope>IDENTIFICATION</scope>
</reference>
<dbReference type="GO" id="GO:0031118">
    <property type="term" value="P:rRNA pseudouridine synthesis"/>
    <property type="evidence" value="ECO:0007669"/>
    <property type="project" value="TreeGrafter"/>
</dbReference>
<dbReference type="GO" id="GO:0009982">
    <property type="term" value="F:pseudouridine synthase activity"/>
    <property type="evidence" value="ECO:0007669"/>
    <property type="project" value="TreeGrafter"/>
</dbReference>
<evidence type="ECO:0000313" key="4">
    <source>
        <dbReference type="Proteomes" id="UP000261340"/>
    </source>
</evidence>
<accession>A0A3Q0T309</accession>
<evidence type="ECO:0000313" key="3">
    <source>
        <dbReference type="Ensembl" id="ENSACIP00000029253.1"/>
    </source>
</evidence>
<protein>
    <submittedName>
        <fullName evidence="3">Dyskeratosis congenita 1, dyskerin</fullName>
    </submittedName>
</protein>
<dbReference type="GO" id="GO:0000495">
    <property type="term" value="P:box H/ACA sno(s)RNA 3'-end processing"/>
    <property type="evidence" value="ECO:0007669"/>
    <property type="project" value="TreeGrafter"/>
</dbReference>
<sequence length="142" mass="15957">FVFVFSAVSLKKKKKVKKVSEDDVGEIQQSGDFFIRPESKVASLDTSQWPLLLKNFDKLNIRTAHYTPLPNGSNPLKRNIHDYATESDGDTTPPSTPSAEEAKKEKKKKKKEKRLKLEEVEPEDAGAEPETEVSLSLDRADV</sequence>
<dbReference type="GO" id="GO:0031429">
    <property type="term" value="C:box H/ACA snoRNP complex"/>
    <property type="evidence" value="ECO:0007669"/>
    <property type="project" value="TreeGrafter"/>
</dbReference>
<dbReference type="Gene3D" id="2.30.130.10">
    <property type="entry name" value="PUA domain"/>
    <property type="match status" value="1"/>
</dbReference>
<dbReference type="InterPro" id="IPR004802">
    <property type="entry name" value="tRNA_PsdUridine_synth_B_fam"/>
</dbReference>
<feature type="region of interest" description="Disordered" evidence="1">
    <location>
        <begin position="65"/>
        <end position="142"/>
    </location>
</feature>
<dbReference type="GO" id="GO:0003723">
    <property type="term" value="F:RNA binding"/>
    <property type="evidence" value="ECO:0007669"/>
    <property type="project" value="InterPro"/>
</dbReference>
<dbReference type="GO" id="GO:1990481">
    <property type="term" value="P:mRNA pseudouridine synthesis"/>
    <property type="evidence" value="ECO:0007669"/>
    <property type="project" value="TreeGrafter"/>
</dbReference>
<reference evidence="3" key="1">
    <citation type="submission" date="2025-08" db="UniProtKB">
        <authorList>
            <consortium name="Ensembl"/>
        </authorList>
    </citation>
    <scope>IDENTIFICATION</scope>
</reference>
<evidence type="ECO:0000256" key="1">
    <source>
        <dbReference type="SAM" id="MobiDB-lite"/>
    </source>
</evidence>
<feature type="domain" description="Dyskerin-like" evidence="2">
    <location>
        <begin position="45"/>
        <end position="87"/>
    </location>
</feature>
<dbReference type="AlphaFoldDB" id="A0A3Q0T309"/>
<dbReference type="PANTHER" id="PTHR23127:SF0">
    <property type="entry name" value="H_ACA RIBONUCLEOPROTEIN COMPLEX SUBUNIT DKC1"/>
    <property type="match status" value="1"/>
</dbReference>
<keyword evidence="4" id="KW-1185">Reference proteome</keyword>
<dbReference type="InterPro" id="IPR036974">
    <property type="entry name" value="PUA_sf"/>
</dbReference>
<proteinExistence type="predicted"/>
<dbReference type="GeneTree" id="ENSGT00510000047092"/>
<dbReference type="PANTHER" id="PTHR23127">
    <property type="entry name" value="CENTROMERE/MICROTUBULE BINDING PROTEIN CBF5"/>
    <property type="match status" value="1"/>
</dbReference>
<dbReference type="Ensembl" id="ENSACIT00000030028.1">
    <property type="protein sequence ID" value="ENSACIP00000029253.1"/>
    <property type="gene ID" value="ENSACIG00000022614.1"/>
</dbReference>
<dbReference type="InterPro" id="IPR012960">
    <property type="entry name" value="Dyskerin-like"/>
</dbReference>